<feature type="repeat" description="WD" evidence="3">
    <location>
        <begin position="211"/>
        <end position="246"/>
    </location>
</feature>
<dbReference type="InterPro" id="IPR036322">
    <property type="entry name" value="WD40_repeat_dom_sf"/>
</dbReference>
<keyword evidence="2" id="KW-0677">Repeat</keyword>
<gene>
    <name evidence="5" type="ORF">MKW94_028949</name>
</gene>
<dbReference type="SMART" id="SM00320">
    <property type="entry name" value="WD40"/>
    <property type="match status" value="7"/>
</dbReference>
<dbReference type="PROSITE" id="PS50082">
    <property type="entry name" value="WD_REPEATS_2"/>
    <property type="match status" value="6"/>
</dbReference>
<organism evidence="5 6">
    <name type="scientific">Papaver nudicaule</name>
    <name type="common">Iceland poppy</name>
    <dbReference type="NCBI Taxonomy" id="74823"/>
    <lineage>
        <taxon>Eukaryota</taxon>
        <taxon>Viridiplantae</taxon>
        <taxon>Streptophyta</taxon>
        <taxon>Embryophyta</taxon>
        <taxon>Tracheophyta</taxon>
        <taxon>Spermatophyta</taxon>
        <taxon>Magnoliopsida</taxon>
        <taxon>Ranunculales</taxon>
        <taxon>Papaveraceae</taxon>
        <taxon>Papaveroideae</taxon>
        <taxon>Papaver</taxon>
    </lineage>
</organism>
<dbReference type="GO" id="GO:0000398">
    <property type="term" value="P:mRNA splicing, via spliceosome"/>
    <property type="evidence" value="ECO:0007669"/>
    <property type="project" value="TreeGrafter"/>
</dbReference>
<dbReference type="Gene3D" id="4.10.280.110">
    <property type="entry name" value="Pre-mRNA processing factor 4 domain"/>
    <property type="match status" value="1"/>
</dbReference>
<protein>
    <recommendedName>
        <fullName evidence="4">Pre-mRNA processing factor 4 (PRP4)-like domain-containing protein</fullName>
    </recommendedName>
</protein>
<feature type="domain" description="Pre-mRNA processing factor 4 (PRP4)-like" evidence="4">
    <location>
        <begin position="36"/>
        <end position="88"/>
    </location>
</feature>
<dbReference type="Pfam" id="PF08799">
    <property type="entry name" value="PRP4"/>
    <property type="match status" value="1"/>
</dbReference>
<dbReference type="PRINTS" id="PR00320">
    <property type="entry name" value="GPROTEINBRPT"/>
</dbReference>
<dbReference type="InterPro" id="IPR020472">
    <property type="entry name" value="WD40_PAC1"/>
</dbReference>
<dbReference type="InterPro" id="IPR001680">
    <property type="entry name" value="WD40_rpt"/>
</dbReference>
<dbReference type="InterPro" id="IPR015943">
    <property type="entry name" value="WD40/YVTN_repeat-like_dom_sf"/>
</dbReference>
<dbReference type="InterPro" id="IPR014906">
    <property type="entry name" value="PRP4-like"/>
</dbReference>
<evidence type="ECO:0000313" key="5">
    <source>
        <dbReference type="EMBL" id="MCL7039287.1"/>
    </source>
</evidence>
<dbReference type="PROSITE" id="PS50294">
    <property type="entry name" value="WD_REPEATS_REGION"/>
    <property type="match status" value="6"/>
</dbReference>
<dbReference type="FunFam" id="2.130.10.10:FF:000689">
    <property type="entry name" value="U4/U6 small nuclear ribonucleoprotein PRP4-like protein"/>
    <property type="match status" value="1"/>
</dbReference>
<dbReference type="Proteomes" id="UP001177140">
    <property type="component" value="Unassembled WGS sequence"/>
</dbReference>
<accession>A0AA41VDI7</accession>
<dbReference type="SUPFAM" id="SSF158230">
    <property type="entry name" value="PRP4-like"/>
    <property type="match status" value="1"/>
</dbReference>
<dbReference type="Gene3D" id="2.130.10.10">
    <property type="entry name" value="YVTN repeat-like/Quinoprotein amine dehydrogenase"/>
    <property type="match status" value="3"/>
</dbReference>
<keyword evidence="6" id="KW-1185">Reference proteome</keyword>
<dbReference type="CDD" id="cd00200">
    <property type="entry name" value="WD40"/>
    <property type="match status" value="1"/>
</dbReference>
<dbReference type="GO" id="GO:0017070">
    <property type="term" value="F:U6 snRNA binding"/>
    <property type="evidence" value="ECO:0007669"/>
    <property type="project" value="TreeGrafter"/>
</dbReference>
<evidence type="ECO:0000256" key="2">
    <source>
        <dbReference type="ARBA" id="ARBA00022737"/>
    </source>
</evidence>
<feature type="repeat" description="WD" evidence="3">
    <location>
        <begin position="253"/>
        <end position="294"/>
    </location>
</feature>
<dbReference type="InterPro" id="IPR036285">
    <property type="entry name" value="PRP4-like_sf"/>
</dbReference>
<dbReference type="GO" id="GO:0030621">
    <property type="term" value="F:U4 snRNA binding"/>
    <property type="evidence" value="ECO:0007669"/>
    <property type="project" value="TreeGrafter"/>
</dbReference>
<dbReference type="PANTHER" id="PTHR19846">
    <property type="entry name" value="WD40 REPEAT PROTEIN"/>
    <property type="match status" value="1"/>
</dbReference>
<evidence type="ECO:0000256" key="3">
    <source>
        <dbReference type="PROSITE-ProRule" id="PRU00221"/>
    </source>
</evidence>
<proteinExistence type="predicted"/>
<dbReference type="PROSITE" id="PS00678">
    <property type="entry name" value="WD_REPEATS_1"/>
    <property type="match status" value="4"/>
</dbReference>
<feature type="repeat" description="WD" evidence="3">
    <location>
        <begin position="337"/>
        <end position="378"/>
    </location>
</feature>
<evidence type="ECO:0000259" key="4">
    <source>
        <dbReference type="SMART" id="SM00500"/>
    </source>
</evidence>
<dbReference type="InterPro" id="IPR019775">
    <property type="entry name" value="WD40_repeat_CS"/>
</dbReference>
<evidence type="ECO:0000313" key="6">
    <source>
        <dbReference type="Proteomes" id="UP001177140"/>
    </source>
</evidence>
<dbReference type="SMART" id="SM00500">
    <property type="entry name" value="SFM"/>
    <property type="match status" value="1"/>
</dbReference>
<name>A0AA41VDI7_PAPNU</name>
<feature type="repeat" description="WD" evidence="3">
    <location>
        <begin position="295"/>
        <end position="336"/>
    </location>
</feature>
<dbReference type="Pfam" id="PF00400">
    <property type="entry name" value="WD40"/>
    <property type="match status" value="7"/>
</dbReference>
<evidence type="ECO:0000256" key="1">
    <source>
        <dbReference type="ARBA" id="ARBA00022574"/>
    </source>
</evidence>
<dbReference type="AlphaFoldDB" id="A0AA41VDI7"/>
<dbReference type="SUPFAM" id="SSF50978">
    <property type="entry name" value="WD40 repeat-like"/>
    <property type="match status" value="1"/>
</dbReference>
<comment type="caution">
    <text evidence="5">The sequence shown here is derived from an EMBL/GenBank/DDBJ whole genome shotgun (WGS) entry which is preliminary data.</text>
</comment>
<dbReference type="PANTHER" id="PTHR19846:SF0">
    <property type="entry name" value="PRE-MRNA PROCESSING FACTOR 4"/>
    <property type="match status" value="1"/>
</dbReference>
<feature type="repeat" description="WD" evidence="3">
    <location>
        <begin position="379"/>
        <end position="421"/>
    </location>
</feature>
<sequence length="467" mass="52216">MEYEISDSSMQIRERQEKVMQDHLLKRCAYALVVPTKDCAVRARLHRLGEPITLFGEREMERRDRLRMLMVNLDADELLLLQSQGDEEEVAYDAAAGIVNSDGQCYPFWTEGSEELLQVRNYIAKYSIVKGALRLERARRRRDDPDEDFDGEVDCVLAEAGNLKLDRSEIDDRPLTGCSFSCDGELLATCGMSGAAKLWSMPGVSRIGAPLKGHTEQVTDVAFSPAAPDLLATASADRTAILWNTEGACLRKFEGHFDRLARVAFHPSGKYVATASFDKSWRLWDIETGVELLYQEGHSRSVYGVCFHYDGSLAASCGLDSIVRVWDLRSGKSILTFEGHNKAVYGIDFSPNGYHLATGGEDNTCRIWNLRKKENEYIIPAHSKQISQVKFDHVEGYFLATASHDKTAKLWSARDFKPVRTLSGHDSIVSSIDIVGDGQYIATVSRDRTIKLWASCSSGKENAMNMD</sequence>
<reference evidence="5" key="1">
    <citation type="submission" date="2022-03" db="EMBL/GenBank/DDBJ databases">
        <title>A functionally conserved STORR gene fusion in Papaver species that diverged 16.8 million years ago.</title>
        <authorList>
            <person name="Catania T."/>
        </authorList>
    </citation>
    <scope>NUCLEOTIDE SEQUENCE</scope>
    <source>
        <strain evidence="5">S-191538</strain>
    </source>
</reference>
<dbReference type="GO" id="GO:0046540">
    <property type="term" value="C:U4/U6 x U5 tri-snRNP complex"/>
    <property type="evidence" value="ECO:0007669"/>
    <property type="project" value="TreeGrafter"/>
</dbReference>
<dbReference type="EMBL" id="JAJJMA010199620">
    <property type="protein sequence ID" value="MCL7039287.1"/>
    <property type="molecule type" value="Genomic_DNA"/>
</dbReference>
<keyword evidence="1 3" id="KW-0853">WD repeat</keyword>
<feature type="repeat" description="WD" evidence="3">
    <location>
        <begin position="422"/>
        <end position="453"/>
    </location>
</feature>